<dbReference type="EC" id="2.7.7.6" evidence="2"/>
<dbReference type="Gene3D" id="1.10.150.20">
    <property type="entry name" value="5' to 3' exonuclease, C-terminal subdomain"/>
    <property type="match status" value="1"/>
</dbReference>
<gene>
    <name evidence="9" type="ORF">KSP40_PGU013088</name>
</gene>
<keyword evidence="10" id="KW-1185">Reference proteome</keyword>
<keyword evidence="5" id="KW-0548">Nucleotidyltransferase</keyword>
<evidence type="ECO:0000256" key="2">
    <source>
        <dbReference type="ARBA" id="ARBA00012418"/>
    </source>
</evidence>
<evidence type="ECO:0000313" key="9">
    <source>
        <dbReference type="EMBL" id="KAK8947650.1"/>
    </source>
</evidence>
<reference evidence="9 10" key="1">
    <citation type="journal article" date="2022" name="Nat. Plants">
        <title>Genomes of leafy and leafless Platanthera orchids illuminate the evolution of mycoheterotrophy.</title>
        <authorList>
            <person name="Li M.H."/>
            <person name="Liu K.W."/>
            <person name="Li Z."/>
            <person name="Lu H.C."/>
            <person name="Ye Q.L."/>
            <person name="Zhang D."/>
            <person name="Wang J.Y."/>
            <person name="Li Y.F."/>
            <person name="Zhong Z.M."/>
            <person name="Liu X."/>
            <person name="Yu X."/>
            <person name="Liu D.K."/>
            <person name="Tu X.D."/>
            <person name="Liu B."/>
            <person name="Hao Y."/>
            <person name="Liao X.Y."/>
            <person name="Jiang Y.T."/>
            <person name="Sun W.H."/>
            <person name="Chen J."/>
            <person name="Chen Y.Q."/>
            <person name="Ai Y."/>
            <person name="Zhai J.W."/>
            <person name="Wu S.S."/>
            <person name="Zhou Z."/>
            <person name="Hsiao Y.Y."/>
            <person name="Wu W.L."/>
            <person name="Chen Y.Y."/>
            <person name="Lin Y.F."/>
            <person name="Hsu J.L."/>
            <person name="Li C.Y."/>
            <person name="Wang Z.W."/>
            <person name="Zhao X."/>
            <person name="Zhong W.Y."/>
            <person name="Ma X.K."/>
            <person name="Ma L."/>
            <person name="Huang J."/>
            <person name="Chen G.Z."/>
            <person name="Huang M.Z."/>
            <person name="Huang L."/>
            <person name="Peng D.H."/>
            <person name="Luo Y.B."/>
            <person name="Zou S.Q."/>
            <person name="Chen S.P."/>
            <person name="Lan S."/>
            <person name="Tsai W.C."/>
            <person name="Van de Peer Y."/>
            <person name="Liu Z.J."/>
        </authorList>
    </citation>
    <scope>NUCLEOTIDE SEQUENCE [LARGE SCALE GENOMIC DNA]</scope>
    <source>
        <strain evidence="9">Lor288</strain>
    </source>
</reference>
<evidence type="ECO:0000313" key="10">
    <source>
        <dbReference type="Proteomes" id="UP001412067"/>
    </source>
</evidence>
<evidence type="ECO:0000256" key="4">
    <source>
        <dbReference type="ARBA" id="ARBA00022679"/>
    </source>
</evidence>
<keyword evidence="4" id="KW-0808">Transferase</keyword>
<dbReference type="SUPFAM" id="SSF56672">
    <property type="entry name" value="DNA/RNA polymerases"/>
    <property type="match status" value="1"/>
</dbReference>
<dbReference type="Pfam" id="PF00940">
    <property type="entry name" value="RNA_pol"/>
    <property type="match status" value="1"/>
</dbReference>
<keyword evidence="6" id="KW-0804">Transcription</keyword>
<comment type="similarity">
    <text evidence="1">Belongs to the phage and mitochondrial RNA polymerase family.</text>
</comment>
<sequence>MILPSAGKWQQMLKEEEILLGEISYSRYSLRSKSFGMRKRFLRPLPSASLLSQVKNSLENQPVRWVTPLGLPVVQPYYKLGRHLVMVKRQRIALPPNFIHSLDGSHMMMTAVACRNAGLNFAGT</sequence>
<evidence type="ECO:0000256" key="1">
    <source>
        <dbReference type="ARBA" id="ARBA00009493"/>
    </source>
</evidence>
<comment type="caution">
    <text evidence="9">The sequence shown here is derived from an EMBL/GenBank/DDBJ whole genome shotgun (WGS) entry which is preliminary data.</text>
</comment>
<dbReference type="EMBL" id="JBBWWR010000016">
    <property type="protein sequence ID" value="KAK8947650.1"/>
    <property type="molecule type" value="Genomic_DNA"/>
</dbReference>
<name>A0ABR2LQ89_9ASPA</name>
<organism evidence="9 10">
    <name type="scientific">Platanthera guangdongensis</name>
    <dbReference type="NCBI Taxonomy" id="2320717"/>
    <lineage>
        <taxon>Eukaryota</taxon>
        <taxon>Viridiplantae</taxon>
        <taxon>Streptophyta</taxon>
        <taxon>Embryophyta</taxon>
        <taxon>Tracheophyta</taxon>
        <taxon>Spermatophyta</taxon>
        <taxon>Magnoliopsida</taxon>
        <taxon>Liliopsida</taxon>
        <taxon>Asparagales</taxon>
        <taxon>Orchidaceae</taxon>
        <taxon>Orchidoideae</taxon>
        <taxon>Orchideae</taxon>
        <taxon>Orchidinae</taxon>
        <taxon>Platanthera</taxon>
    </lineage>
</organism>
<feature type="domain" description="DNA-directed RNA polymerase C-terminal" evidence="8">
    <location>
        <begin position="52"/>
        <end position="122"/>
    </location>
</feature>
<accession>A0ABR2LQ89</accession>
<evidence type="ECO:0000256" key="6">
    <source>
        <dbReference type="ARBA" id="ARBA00023163"/>
    </source>
</evidence>
<evidence type="ECO:0000256" key="5">
    <source>
        <dbReference type="ARBA" id="ARBA00022695"/>
    </source>
</evidence>
<evidence type="ECO:0000256" key="3">
    <source>
        <dbReference type="ARBA" id="ARBA00022478"/>
    </source>
</evidence>
<dbReference type="Proteomes" id="UP001412067">
    <property type="component" value="Unassembled WGS sequence"/>
</dbReference>
<evidence type="ECO:0000259" key="8">
    <source>
        <dbReference type="Pfam" id="PF00940"/>
    </source>
</evidence>
<keyword evidence="3" id="KW-0240">DNA-directed RNA polymerase</keyword>
<dbReference type="PANTHER" id="PTHR10102">
    <property type="entry name" value="DNA-DIRECTED RNA POLYMERASE, MITOCHONDRIAL"/>
    <property type="match status" value="1"/>
</dbReference>
<proteinExistence type="inferred from homology"/>
<dbReference type="InterPro" id="IPR046950">
    <property type="entry name" value="DNA-dir_Rpol_C_phage-type"/>
</dbReference>
<dbReference type="InterPro" id="IPR002092">
    <property type="entry name" value="DNA-dir_Rpol_phage-type"/>
</dbReference>
<evidence type="ECO:0000256" key="7">
    <source>
        <dbReference type="ARBA" id="ARBA00048552"/>
    </source>
</evidence>
<comment type="catalytic activity">
    <reaction evidence="7">
        <text>RNA(n) + a ribonucleoside 5'-triphosphate = RNA(n+1) + diphosphate</text>
        <dbReference type="Rhea" id="RHEA:21248"/>
        <dbReference type="Rhea" id="RHEA-COMP:14527"/>
        <dbReference type="Rhea" id="RHEA-COMP:17342"/>
        <dbReference type="ChEBI" id="CHEBI:33019"/>
        <dbReference type="ChEBI" id="CHEBI:61557"/>
        <dbReference type="ChEBI" id="CHEBI:140395"/>
        <dbReference type="EC" id="2.7.7.6"/>
    </reaction>
</comment>
<dbReference type="PANTHER" id="PTHR10102:SF0">
    <property type="entry name" value="DNA-DIRECTED RNA POLYMERASE, MITOCHONDRIAL"/>
    <property type="match status" value="1"/>
</dbReference>
<dbReference type="InterPro" id="IPR043502">
    <property type="entry name" value="DNA/RNA_pol_sf"/>
</dbReference>
<protein>
    <recommendedName>
        <fullName evidence="2">DNA-directed RNA polymerase</fullName>
        <ecNumber evidence="2">2.7.7.6</ecNumber>
    </recommendedName>
</protein>